<dbReference type="Proteomes" id="UP000679226">
    <property type="component" value="Chromosome"/>
</dbReference>
<keyword evidence="1" id="KW-0812">Transmembrane</keyword>
<accession>A0A380YNU2</accession>
<evidence type="ECO:0000313" key="2">
    <source>
        <dbReference type="EMBL" id="QUT46820.1"/>
    </source>
</evidence>
<keyword evidence="1" id="KW-1133">Transmembrane helix</keyword>
<dbReference type="EMBL" id="UFSX01000001">
    <property type="protein sequence ID" value="SUV29291.1"/>
    <property type="molecule type" value="Genomic_DNA"/>
</dbReference>
<dbReference type="STRING" id="483216.BACEGG_02571"/>
<gene>
    <name evidence="2" type="ORF">INE88_03662</name>
    <name evidence="3" type="ORF">NCTC11155_01266</name>
</gene>
<name>A0A380YNU2_9BACE</name>
<proteinExistence type="predicted"/>
<reference evidence="2" key="2">
    <citation type="journal article" date="2021" name="PLoS Genet.">
        <title>Mobile Type VI secretion system loci of the gut Bacteroidales display extensive intra-ecosystem transfer, multi-species spread and geographical clustering.</title>
        <authorList>
            <person name="Garcia-Bayona L."/>
            <person name="Coyne M.J."/>
            <person name="Comstock L.E."/>
        </authorList>
    </citation>
    <scope>NUCLEOTIDE SEQUENCE</scope>
    <source>
        <strain evidence="2">CL11T00C20</strain>
    </source>
</reference>
<feature type="transmembrane region" description="Helical" evidence="1">
    <location>
        <begin position="49"/>
        <end position="72"/>
    </location>
</feature>
<feature type="transmembrane region" description="Helical" evidence="1">
    <location>
        <begin position="92"/>
        <end position="110"/>
    </location>
</feature>
<sequence>MWTEFLISNLKLHIDVSITKRNYLWQITLLTVLIGGIGGWAYYSVFPHHYFGGYPLIPIFFLTFGVFMINMVESCRHRMPGRMLQIYLLMRVMRMLASIIVMLVYCVAVREEAKEFLLTFIVNYLIYLIYDSWFFFTFEANRKLKKKKRKENETIA</sequence>
<reference evidence="3 4" key="1">
    <citation type="submission" date="2018-06" db="EMBL/GenBank/DDBJ databases">
        <authorList>
            <consortium name="Pathogen Informatics"/>
            <person name="Doyle S."/>
        </authorList>
    </citation>
    <scope>NUCLEOTIDE SEQUENCE [LARGE SCALE GENOMIC DNA]</scope>
    <source>
        <strain evidence="3 4">NCTC11155</strain>
    </source>
</reference>
<evidence type="ECO:0000313" key="4">
    <source>
        <dbReference type="Proteomes" id="UP000254424"/>
    </source>
</evidence>
<dbReference type="KEGG" id="beg:INE88_03662"/>
<dbReference type="EMBL" id="CP072227">
    <property type="protein sequence ID" value="QUT46820.1"/>
    <property type="molecule type" value="Genomic_DNA"/>
</dbReference>
<evidence type="ECO:0000256" key="1">
    <source>
        <dbReference type="SAM" id="Phobius"/>
    </source>
</evidence>
<feature type="transmembrane region" description="Helical" evidence="1">
    <location>
        <begin position="23"/>
        <end position="43"/>
    </location>
</feature>
<evidence type="ECO:0000313" key="3">
    <source>
        <dbReference type="EMBL" id="SUV29291.1"/>
    </source>
</evidence>
<feature type="transmembrane region" description="Helical" evidence="1">
    <location>
        <begin position="116"/>
        <end position="138"/>
    </location>
</feature>
<organism evidence="3 4">
    <name type="scientific">Bacteroides eggerthii</name>
    <dbReference type="NCBI Taxonomy" id="28111"/>
    <lineage>
        <taxon>Bacteria</taxon>
        <taxon>Pseudomonadati</taxon>
        <taxon>Bacteroidota</taxon>
        <taxon>Bacteroidia</taxon>
        <taxon>Bacteroidales</taxon>
        <taxon>Bacteroidaceae</taxon>
        <taxon>Bacteroides</taxon>
    </lineage>
</organism>
<dbReference type="Proteomes" id="UP000254424">
    <property type="component" value="Unassembled WGS sequence"/>
</dbReference>
<protein>
    <submittedName>
        <fullName evidence="3">Uncharacterized protein</fullName>
    </submittedName>
</protein>
<keyword evidence="1" id="KW-0472">Membrane</keyword>
<dbReference type="AlphaFoldDB" id="A0A380YNU2"/>